<dbReference type="RefSeq" id="WP_138190382.1">
    <property type="nucleotide sequence ID" value="NZ_VBWP01000002.1"/>
</dbReference>
<feature type="signal peptide" evidence="2">
    <location>
        <begin position="1"/>
        <end position="24"/>
    </location>
</feature>
<name>A0A5R8QFF8_9FIRM</name>
<accession>A0A5R8QFF8</accession>
<keyword evidence="4" id="KW-1185">Reference proteome</keyword>
<proteinExistence type="predicted"/>
<keyword evidence="1" id="KW-0812">Transmembrane</keyword>
<evidence type="ECO:0000313" key="3">
    <source>
        <dbReference type="EMBL" id="TLG76745.1"/>
    </source>
</evidence>
<keyword evidence="1" id="KW-1133">Transmembrane helix</keyword>
<evidence type="ECO:0008006" key="5">
    <source>
        <dbReference type="Google" id="ProtNLM"/>
    </source>
</evidence>
<feature type="transmembrane region" description="Helical" evidence="1">
    <location>
        <begin position="192"/>
        <end position="218"/>
    </location>
</feature>
<evidence type="ECO:0000256" key="2">
    <source>
        <dbReference type="SAM" id="SignalP"/>
    </source>
</evidence>
<sequence length="243" mass="27726">MRKTIITIIFSFSILCLLNVKTFAVTPEFYESQDEAIANTIQKLESSSYRPGTYPIKIYYNQNGLALEETIYITVEGPFTFITGNNAIDATGVTISITDAKRYQIYDWIKATDAHAWRIDTLEELPIDGVDTSKLRFEVGTYEISFNALGISTSVPITLIESSALVNNTESGWYDQNLFLNSENEFELFDSFGFTILKIGVVIMLVIPIIFLFLQFFWSLRTMANLKKVMHKRTHHKSHNSNQ</sequence>
<comment type="caution">
    <text evidence="3">The sequence shown here is derived from an EMBL/GenBank/DDBJ whole genome shotgun (WGS) entry which is preliminary data.</text>
</comment>
<organism evidence="3 4">
    <name type="scientific">Culicoidibacter larvae</name>
    <dbReference type="NCBI Taxonomy" id="2579976"/>
    <lineage>
        <taxon>Bacteria</taxon>
        <taxon>Bacillati</taxon>
        <taxon>Bacillota</taxon>
        <taxon>Culicoidibacteria</taxon>
        <taxon>Culicoidibacterales</taxon>
        <taxon>Culicoidibacteraceae</taxon>
        <taxon>Culicoidibacter</taxon>
    </lineage>
</organism>
<evidence type="ECO:0000313" key="4">
    <source>
        <dbReference type="Proteomes" id="UP000306912"/>
    </source>
</evidence>
<keyword evidence="2" id="KW-0732">Signal</keyword>
<evidence type="ECO:0000256" key="1">
    <source>
        <dbReference type="SAM" id="Phobius"/>
    </source>
</evidence>
<reference evidence="3 4" key="1">
    <citation type="submission" date="2019-05" db="EMBL/GenBank/DDBJ databases">
        <title>Culicoidintestinum kansasii gen. nov., sp. nov. from the gastrointestinal tract of the biting midge, Culicoides sonorensis.</title>
        <authorList>
            <person name="Neupane S."/>
            <person name="Ghosh A."/>
            <person name="Gunther S."/>
            <person name="Martin K."/>
            <person name="Zurek L."/>
        </authorList>
    </citation>
    <scope>NUCLEOTIDE SEQUENCE [LARGE SCALE GENOMIC DNA]</scope>
    <source>
        <strain evidence="3 4">CS-1</strain>
    </source>
</reference>
<keyword evidence="1" id="KW-0472">Membrane</keyword>
<dbReference type="EMBL" id="VBWP01000002">
    <property type="protein sequence ID" value="TLG76745.1"/>
    <property type="molecule type" value="Genomic_DNA"/>
</dbReference>
<dbReference type="InParanoid" id="A0A5R8QFF8"/>
<gene>
    <name evidence="3" type="ORF">FEZ08_03775</name>
</gene>
<protein>
    <recommendedName>
        <fullName evidence="5">DUF2207 domain-containing protein</fullName>
    </recommendedName>
</protein>
<dbReference type="OrthoDB" id="3050483at2"/>
<feature type="chain" id="PRO_5024464665" description="DUF2207 domain-containing protein" evidence="2">
    <location>
        <begin position="25"/>
        <end position="243"/>
    </location>
</feature>
<dbReference type="AlphaFoldDB" id="A0A5R8QFF8"/>
<dbReference type="Proteomes" id="UP000306912">
    <property type="component" value="Unassembled WGS sequence"/>
</dbReference>